<gene>
    <name evidence="2" type="ORF">K469DRAFT_591465</name>
</gene>
<dbReference type="Pfam" id="PF24809">
    <property type="entry name" value="DUF7708"/>
    <property type="match status" value="1"/>
</dbReference>
<protein>
    <recommendedName>
        <fullName evidence="1">DUF7708 domain-containing protein</fullName>
    </recommendedName>
</protein>
<evidence type="ECO:0000259" key="1">
    <source>
        <dbReference type="Pfam" id="PF24809"/>
    </source>
</evidence>
<dbReference type="InterPro" id="IPR056125">
    <property type="entry name" value="DUF7708"/>
</dbReference>
<dbReference type="AlphaFoldDB" id="A0A6A6DMN8"/>
<name>A0A6A6DMN8_9PEZI</name>
<dbReference type="OrthoDB" id="61900at2759"/>
<dbReference type="EMBL" id="ML994656">
    <property type="protein sequence ID" value="KAF2180741.1"/>
    <property type="molecule type" value="Genomic_DNA"/>
</dbReference>
<reference evidence="2" key="1">
    <citation type="journal article" date="2020" name="Stud. Mycol.">
        <title>101 Dothideomycetes genomes: a test case for predicting lifestyles and emergence of pathogens.</title>
        <authorList>
            <person name="Haridas S."/>
            <person name="Albert R."/>
            <person name="Binder M."/>
            <person name="Bloem J."/>
            <person name="Labutti K."/>
            <person name="Salamov A."/>
            <person name="Andreopoulos B."/>
            <person name="Baker S."/>
            <person name="Barry K."/>
            <person name="Bills G."/>
            <person name="Bluhm B."/>
            <person name="Cannon C."/>
            <person name="Castanera R."/>
            <person name="Culley D."/>
            <person name="Daum C."/>
            <person name="Ezra D."/>
            <person name="Gonzalez J."/>
            <person name="Henrissat B."/>
            <person name="Kuo A."/>
            <person name="Liang C."/>
            <person name="Lipzen A."/>
            <person name="Lutzoni F."/>
            <person name="Magnuson J."/>
            <person name="Mondo S."/>
            <person name="Nolan M."/>
            <person name="Ohm R."/>
            <person name="Pangilinan J."/>
            <person name="Park H.-J."/>
            <person name="Ramirez L."/>
            <person name="Alfaro M."/>
            <person name="Sun H."/>
            <person name="Tritt A."/>
            <person name="Yoshinaga Y."/>
            <person name="Zwiers L.-H."/>
            <person name="Turgeon B."/>
            <person name="Goodwin S."/>
            <person name="Spatafora J."/>
            <person name="Crous P."/>
            <person name="Grigoriev I."/>
        </authorList>
    </citation>
    <scope>NUCLEOTIDE SEQUENCE</scope>
    <source>
        <strain evidence="2">CBS 207.26</strain>
    </source>
</reference>
<proteinExistence type="predicted"/>
<accession>A0A6A6DMN8</accession>
<dbReference type="Proteomes" id="UP000800200">
    <property type="component" value="Unassembled WGS sequence"/>
</dbReference>
<organism evidence="2 3">
    <name type="scientific">Zopfia rhizophila CBS 207.26</name>
    <dbReference type="NCBI Taxonomy" id="1314779"/>
    <lineage>
        <taxon>Eukaryota</taxon>
        <taxon>Fungi</taxon>
        <taxon>Dikarya</taxon>
        <taxon>Ascomycota</taxon>
        <taxon>Pezizomycotina</taxon>
        <taxon>Dothideomycetes</taxon>
        <taxon>Dothideomycetes incertae sedis</taxon>
        <taxon>Zopfiaceae</taxon>
        <taxon>Zopfia</taxon>
    </lineage>
</organism>
<feature type="non-terminal residue" evidence="2">
    <location>
        <position position="1"/>
    </location>
</feature>
<feature type="domain" description="DUF7708" evidence="1">
    <location>
        <begin position="31"/>
        <end position="120"/>
    </location>
</feature>
<evidence type="ECO:0000313" key="2">
    <source>
        <dbReference type="EMBL" id="KAF2180741.1"/>
    </source>
</evidence>
<keyword evidence="3" id="KW-1185">Reference proteome</keyword>
<evidence type="ECO:0000313" key="3">
    <source>
        <dbReference type="Proteomes" id="UP000800200"/>
    </source>
</evidence>
<sequence>IEDVLEIIAIAKEKYEAQRKGSKVRERLAAVSRVTYYSQILDVLSQHHPEYVSLAWGTMKFLFVLVLNHEETTSELAKAVANIGDALPCAKLQLDKFCTDSIRKAVEQLYTDILTFLVRSL</sequence>